<evidence type="ECO:0000313" key="8">
    <source>
        <dbReference type="Proteomes" id="UP001324427"/>
    </source>
</evidence>
<dbReference type="EMBL" id="JAVFHQ010000001">
    <property type="protein sequence ID" value="KAK4550856.1"/>
    <property type="molecule type" value="Genomic_DNA"/>
</dbReference>
<dbReference type="GO" id="GO:0050660">
    <property type="term" value="F:flavin adenine dinucleotide binding"/>
    <property type="evidence" value="ECO:0007669"/>
    <property type="project" value="InterPro"/>
</dbReference>
<dbReference type="InterPro" id="IPR036188">
    <property type="entry name" value="FAD/NAD-bd_sf"/>
</dbReference>
<dbReference type="Proteomes" id="UP001324427">
    <property type="component" value="Unassembled WGS sequence"/>
</dbReference>
<accession>A0AAV9JZ33</accession>
<keyword evidence="8" id="KW-1185">Reference proteome</keyword>
<comment type="cofactor">
    <cofactor evidence="3">
        <name>FAD</name>
        <dbReference type="ChEBI" id="CHEBI:57692"/>
    </cofactor>
</comment>
<feature type="domain" description="Glucose-methanol-choline oxidoreductase N-terminal" evidence="5">
    <location>
        <begin position="41"/>
        <end position="359"/>
    </location>
</feature>
<comment type="similarity">
    <text evidence="1">Belongs to the GMC oxidoreductase family.</text>
</comment>
<comment type="caution">
    <text evidence="7">The sequence shown here is derived from an EMBL/GenBank/DDBJ whole genome shotgun (WGS) entry which is preliminary data.</text>
</comment>
<evidence type="ECO:0000313" key="7">
    <source>
        <dbReference type="EMBL" id="KAK4550856.1"/>
    </source>
</evidence>
<evidence type="ECO:0000256" key="3">
    <source>
        <dbReference type="PIRSR" id="PIRSR000137-2"/>
    </source>
</evidence>
<evidence type="ECO:0000259" key="5">
    <source>
        <dbReference type="Pfam" id="PF00732"/>
    </source>
</evidence>
<dbReference type="Gene3D" id="3.50.50.60">
    <property type="entry name" value="FAD/NAD(P)-binding domain"/>
    <property type="match status" value="1"/>
</dbReference>
<protein>
    <recommendedName>
        <fullName evidence="9">GMC oxidoreductase</fullName>
    </recommendedName>
</protein>
<dbReference type="AlphaFoldDB" id="A0AAV9JZ33"/>
<feature type="binding site" evidence="3">
    <location>
        <begin position="596"/>
        <end position="597"/>
    </location>
    <ligand>
        <name>FAD</name>
        <dbReference type="ChEBI" id="CHEBI:57692"/>
    </ligand>
</feature>
<feature type="binding site" evidence="3">
    <location>
        <position position="284"/>
    </location>
    <ligand>
        <name>FAD</name>
        <dbReference type="ChEBI" id="CHEBI:57692"/>
    </ligand>
</feature>
<dbReference type="InterPro" id="IPR012132">
    <property type="entry name" value="GMC_OxRdtase"/>
</dbReference>
<dbReference type="PANTHER" id="PTHR11552:SF138">
    <property type="entry name" value="DEHYDROGENASE PKFF-RELATED"/>
    <property type="match status" value="1"/>
</dbReference>
<evidence type="ECO:0008006" key="9">
    <source>
        <dbReference type="Google" id="ProtNLM"/>
    </source>
</evidence>
<feature type="signal peptide" evidence="4">
    <location>
        <begin position="1"/>
        <end position="20"/>
    </location>
</feature>
<reference evidence="7 8" key="1">
    <citation type="submission" date="2021-11" db="EMBL/GenBank/DDBJ databases">
        <title>Black yeast isolated from Biological Soil Crust.</title>
        <authorList>
            <person name="Kurbessoian T."/>
        </authorList>
    </citation>
    <scope>NUCLEOTIDE SEQUENCE [LARGE SCALE GENOMIC DNA]</scope>
    <source>
        <strain evidence="7 8">CCFEE 5522</strain>
    </source>
</reference>
<feature type="domain" description="Glucose-methanol-choline oxidoreductase C-terminal" evidence="6">
    <location>
        <begin position="470"/>
        <end position="604"/>
    </location>
</feature>
<keyword evidence="3" id="KW-0285">Flavoprotein</keyword>
<evidence type="ECO:0000256" key="1">
    <source>
        <dbReference type="ARBA" id="ARBA00010790"/>
    </source>
</evidence>
<dbReference type="PIRSF" id="PIRSF000137">
    <property type="entry name" value="Alcohol_oxidase"/>
    <property type="match status" value="1"/>
</dbReference>
<dbReference type="InterPro" id="IPR000172">
    <property type="entry name" value="GMC_OxRdtase_N"/>
</dbReference>
<proteinExistence type="inferred from homology"/>
<evidence type="ECO:0000259" key="6">
    <source>
        <dbReference type="Pfam" id="PF05199"/>
    </source>
</evidence>
<name>A0AAV9JZ33_9PEZI</name>
<sequence>MAPVYFFLLGVSLLVPHVSCILRQNWLSGTSFGAAGANASFDFVVVGGGTAGLTLATRLAQNGSFSVAVVEAGGFYEFEGGNVTQIPAFAPENSNSAGTLEGVNPNIDWRFLTTPQAGAAGRQLHYARGKCLGGSSARNYMEYNRATVGSMQKWADHVGDESYTWENVLPYYKKSVQFTPPNNRTIPANASIGYDPSAYSPDGGPLHVTYANYIYAFGSWARNAFLELGLAVNPTGAESGRLIGHQYTAQTYDPRDETRSSSQTSFLTLAMQETALVVYTRSFVKRVLFDANKQATGVVVEAAGVPFYLTAMKEVILSAGVFQSPQLLMVSGIGPADTLVRYDIPVLADRPGVGQNMWDNIIYGPAYELDLETAALINNPDFASQVVEEYLVQKAGPLTNVAEDYIAFGKVSNQTSGNLKSHARQALSVFPADWPEVEWIVSSSYFGTGIGPPDAKNYGSIIVGLLAMLSRGNVTIASSDMSDPPVINPNWLTDPTDQEVAVAAFKYSRAFFHTEALKPVVIGREAWPGANITTDADILGIIQATFQTLFHAAGTCAMGRTNDTMAVVDSKARVIGVEGLRVVDTSAFPLLPPGQPQATVYMIAEKIADAILLDL</sequence>
<dbReference type="GO" id="GO:0016614">
    <property type="term" value="F:oxidoreductase activity, acting on CH-OH group of donors"/>
    <property type="evidence" value="ECO:0007669"/>
    <property type="project" value="InterPro"/>
</dbReference>
<dbReference type="GO" id="GO:0044550">
    <property type="term" value="P:secondary metabolite biosynthetic process"/>
    <property type="evidence" value="ECO:0007669"/>
    <property type="project" value="TreeGrafter"/>
</dbReference>
<evidence type="ECO:0000256" key="2">
    <source>
        <dbReference type="ARBA" id="ARBA00023180"/>
    </source>
</evidence>
<feature type="chain" id="PRO_5043720767" description="GMC oxidoreductase" evidence="4">
    <location>
        <begin position="21"/>
        <end position="615"/>
    </location>
</feature>
<keyword evidence="3" id="KW-0274">FAD</keyword>
<organism evidence="7 8">
    <name type="scientific">Oleoguttula mirabilis</name>
    <dbReference type="NCBI Taxonomy" id="1507867"/>
    <lineage>
        <taxon>Eukaryota</taxon>
        <taxon>Fungi</taxon>
        <taxon>Dikarya</taxon>
        <taxon>Ascomycota</taxon>
        <taxon>Pezizomycotina</taxon>
        <taxon>Dothideomycetes</taxon>
        <taxon>Dothideomycetidae</taxon>
        <taxon>Mycosphaerellales</taxon>
        <taxon>Teratosphaeriaceae</taxon>
        <taxon>Oleoguttula</taxon>
    </lineage>
</organism>
<gene>
    <name evidence="7" type="ORF">LTR36_000436</name>
</gene>
<dbReference type="Pfam" id="PF05199">
    <property type="entry name" value="GMC_oxred_C"/>
    <property type="match status" value="1"/>
</dbReference>
<evidence type="ECO:0000256" key="4">
    <source>
        <dbReference type="SAM" id="SignalP"/>
    </source>
</evidence>
<dbReference type="InterPro" id="IPR007867">
    <property type="entry name" value="GMC_OxRtase_C"/>
</dbReference>
<dbReference type="PANTHER" id="PTHR11552">
    <property type="entry name" value="GLUCOSE-METHANOL-CHOLINE GMC OXIDOREDUCTASE"/>
    <property type="match status" value="1"/>
</dbReference>
<dbReference type="SUPFAM" id="SSF54373">
    <property type="entry name" value="FAD-linked reductases, C-terminal domain"/>
    <property type="match status" value="1"/>
</dbReference>
<keyword evidence="2" id="KW-0325">Glycoprotein</keyword>
<dbReference type="Pfam" id="PF00732">
    <property type="entry name" value="GMC_oxred_N"/>
    <property type="match status" value="1"/>
</dbReference>
<dbReference type="Gene3D" id="3.30.560.10">
    <property type="entry name" value="Glucose Oxidase, domain 3"/>
    <property type="match status" value="1"/>
</dbReference>
<keyword evidence="4" id="KW-0732">Signal</keyword>
<dbReference type="SUPFAM" id="SSF51905">
    <property type="entry name" value="FAD/NAD(P)-binding domain"/>
    <property type="match status" value="1"/>
</dbReference>